<organism evidence="2 3">
    <name type="scientific">Fluviicola taffensis (strain DSM 16823 / NCIMB 13979 / RW262)</name>
    <dbReference type="NCBI Taxonomy" id="755732"/>
    <lineage>
        <taxon>Bacteria</taxon>
        <taxon>Pseudomonadati</taxon>
        <taxon>Bacteroidota</taxon>
        <taxon>Flavobacteriia</taxon>
        <taxon>Flavobacteriales</taxon>
        <taxon>Crocinitomicaceae</taxon>
        <taxon>Fluviicola</taxon>
    </lineage>
</organism>
<feature type="transmembrane region" description="Helical" evidence="1">
    <location>
        <begin position="79"/>
        <end position="103"/>
    </location>
</feature>
<dbReference type="Proteomes" id="UP000007463">
    <property type="component" value="Chromosome"/>
</dbReference>
<dbReference type="AlphaFoldDB" id="F2IG21"/>
<dbReference type="EMBL" id="CP002542">
    <property type="protein sequence ID" value="AEA44656.1"/>
    <property type="molecule type" value="Genomic_DNA"/>
</dbReference>
<dbReference type="KEGG" id="fte:Fluta_2675"/>
<feature type="transmembrane region" description="Helical" evidence="1">
    <location>
        <begin position="115"/>
        <end position="133"/>
    </location>
</feature>
<reference evidence="3" key="2">
    <citation type="submission" date="2011-02" db="EMBL/GenBank/DDBJ databases">
        <title>The complete genome of Fluviicola taffensis DSM 16823.</title>
        <authorList>
            <consortium name="US DOE Joint Genome Institute (JGI-PGF)"/>
            <person name="Lucas S."/>
            <person name="Copeland A."/>
            <person name="Lapidus A."/>
            <person name="Bruce D."/>
            <person name="Goodwin L."/>
            <person name="Pitluck S."/>
            <person name="Kyrpides N."/>
            <person name="Mavromatis K."/>
            <person name="Ivanova N."/>
            <person name="Mikhailova N."/>
            <person name="Pagani I."/>
            <person name="Chertkov O."/>
            <person name="Detter J.C."/>
            <person name="Han C."/>
            <person name="Tapia R."/>
            <person name="Land M."/>
            <person name="Hauser L."/>
            <person name="Markowitz V."/>
            <person name="Cheng J.-F."/>
            <person name="Hugenholtz P."/>
            <person name="Woyke T."/>
            <person name="Wu D."/>
            <person name="Tindall B."/>
            <person name="Pomrenke H.G."/>
            <person name="Brambilla E."/>
            <person name="Klenk H.-P."/>
            <person name="Eisen J.A."/>
        </authorList>
    </citation>
    <scope>NUCLEOTIDE SEQUENCE [LARGE SCALE GENOMIC DNA]</scope>
    <source>
        <strain evidence="3">DSM 16823 / RW262 / RW262</strain>
    </source>
</reference>
<proteinExistence type="predicted"/>
<name>F2IG21_FLUTR</name>
<evidence type="ECO:0000313" key="3">
    <source>
        <dbReference type="Proteomes" id="UP000007463"/>
    </source>
</evidence>
<dbReference type="OrthoDB" id="9970195at2"/>
<gene>
    <name evidence="2" type="ordered locus">Fluta_2675</name>
</gene>
<dbReference type="HOGENOM" id="CLU_1728693_0_0_10"/>
<keyword evidence="1" id="KW-0812">Transmembrane</keyword>
<feature type="transmembrane region" description="Helical" evidence="1">
    <location>
        <begin position="54"/>
        <end position="72"/>
    </location>
</feature>
<evidence type="ECO:0000256" key="1">
    <source>
        <dbReference type="SAM" id="Phobius"/>
    </source>
</evidence>
<reference evidence="2 3" key="1">
    <citation type="journal article" date="2011" name="Stand. Genomic Sci.">
        <title>Complete genome sequence of the gliding freshwater bacterium Fluviicola taffensis type strain (RW262).</title>
        <authorList>
            <person name="Woyke T."/>
            <person name="Chertkov O."/>
            <person name="Lapidus A."/>
            <person name="Nolan M."/>
            <person name="Lucas S."/>
            <person name="Del Rio T.G."/>
            <person name="Tice H."/>
            <person name="Cheng J.F."/>
            <person name="Tapia R."/>
            <person name="Han C."/>
            <person name="Goodwin L."/>
            <person name="Pitluck S."/>
            <person name="Liolios K."/>
            <person name="Pagani I."/>
            <person name="Ivanova N."/>
            <person name="Huntemann M."/>
            <person name="Mavromatis K."/>
            <person name="Mikhailova N."/>
            <person name="Pati A."/>
            <person name="Chen A."/>
            <person name="Palaniappan K."/>
            <person name="Land M."/>
            <person name="Hauser L."/>
            <person name="Brambilla E.M."/>
            <person name="Rohde M."/>
            <person name="Mwirichia R."/>
            <person name="Sikorski J."/>
            <person name="Tindall B.J."/>
            <person name="Goker M."/>
            <person name="Bristow J."/>
            <person name="Eisen J.A."/>
            <person name="Markowitz V."/>
            <person name="Hugenholtz P."/>
            <person name="Klenk H.P."/>
            <person name="Kyrpides N.C."/>
        </authorList>
    </citation>
    <scope>NUCLEOTIDE SEQUENCE [LARGE SCALE GENOMIC DNA]</scope>
    <source>
        <strain evidence="3">DSM 16823 / RW262 / RW262</strain>
    </source>
</reference>
<evidence type="ECO:0000313" key="2">
    <source>
        <dbReference type="EMBL" id="AEA44656.1"/>
    </source>
</evidence>
<dbReference type="STRING" id="755732.Fluta_2675"/>
<keyword evidence="1" id="KW-1133">Transmembrane helix</keyword>
<keyword evidence="3" id="KW-1185">Reference proteome</keyword>
<accession>F2IG21</accession>
<feature type="transmembrane region" description="Helical" evidence="1">
    <location>
        <begin position="7"/>
        <end position="26"/>
    </location>
</feature>
<protein>
    <submittedName>
        <fullName evidence="2">Uncharacterized protein</fullName>
    </submittedName>
</protein>
<keyword evidence="1" id="KW-0472">Membrane</keyword>
<sequence precursor="true">MNKSSIFYFKTAFILIGFTLLSLGFFTEFQSTCRYVDDFEDIVPISIPGSKSTLWYFFSLGSVAIFLIGFFFGNLANKILVYCVTGILSPFIGFMTLISQAGWGNPCGYYPEHGYYLTLLGSLLVLVATIISMHRKKKIVATPTNELLDQE</sequence>
<dbReference type="RefSeq" id="WP_013687426.1">
    <property type="nucleotide sequence ID" value="NC_015321.1"/>
</dbReference>